<reference evidence="1 2" key="1">
    <citation type="submission" date="2019-07" db="EMBL/GenBank/DDBJ databases">
        <title>Genome sequencing of the stress-tolerant strain Azospirillum brasilense Az19.</title>
        <authorList>
            <person name="Maroniche G.A."/>
            <person name="Garcia J.E."/>
            <person name="Pagnussat L."/>
            <person name="Amenta M."/>
            <person name="Creus C.M."/>
        </authorList>
    </citation>
    <scope>NUCLEOTIDE SEQUENCE [LARGE SCALE GENOMIC DNA]</scope>
    <source>
        <strain evidence="1 2">Az19</strain>
    </source>
</reference>
<sequence>MIRSYQSDYRHRGPAMHAFVFKVRRSRKTRHGFTKEAVR</sequence>
<comment type="caution">
    <text evidence="1">The sequence shown here is derived from an EMBL/GenBank/DDBJ whole genome shotgun (WGS) entry which is preliminary data.</text>
</comment>
<evidence type="ECO:0000313" key="1">
    <source>
        <dbReference type="EMBL" id="KAA1056651.1"/>
    </source>
</evidence>
<gene>
    <name evidence="1" type="ORF">FH063_003524</name>
</gene>
<organism evidence="1 2">
    <name type="scientific">Azospirillum argentinense</name>
    <dbReference type="NCBI Taxonomy" id="2970906"/>
    <lineage>
        <taxon>Bacteria</taxon>
        <taxon>Pseudomonadati</taxon>
        <taxon>Pseudomonadota</taxon>
        <taxon>Alphaproteobacteria</taxon>
        <taxon>Rhodospirillales</taxon>
        <taxon>Azospirillaceae</taxon>
        <taxon>Azospirillum</taxon>
    </lineage>
</organism>
<accession>A0A5B0KXL8</accession>
<dbReference type="AlphaFoldDB" id="A0A5B0KXL8"/>
<proteinExistence type="predicted"/>
<name>A0A5B0KXL8_9PROT</name>
<evidence type="ECO:0000313" key="2">
    <source>
        <dbReference type="Proteomes" id="UP000325333"/>
    </source>
</evidence>
<protein>
    <submittedName>
        <fullName evidence="1">Uncharacterized protein</fullName>
    </submittedName>
</protein>
<dbReference type="EMBL" id="VEWN01000003">
    <property type="protein sequence ID" value="KAA1056651.1"/>
    <property type="molecule type" value="Genomic_DNA"/>
</dbReference>
<dbReference type="Proteomes" id="UP000325333">
    <property type="component" value="Unassembled WGS sequence"/>
</dbReference>